<feature type="compositionally biased region" description="Polar residues" evidence="1">
    <location>
        <begin position="15"/>
        <end position="26"/>
    </location>
</feature>
<sequence>MAFGNHHPAGIFTAAGSNRRPQQSQETSEDNLDSVDASKGLTPPAVNQEHGRKNSFDRLASLKLKKDMLLKRSSSLIGSGRNAIANAGLHPPLLSRRMTEDRRMSEDDPLLAGMKMND</sequence>
<evidence type="ECO:0000256" key="1">
    <source>
        <dbReference type="SAM" id="MobiDB-lite"/>
    </source>
</evidence>
<feature type="compositionally biased region" description="Basic and acidic residues" evidence="1">
    <location>
        <begin position="97"/>
        <end position="106"/>
    </location>
</feature>
<comment type="caution">
    <text evidence="2">The sequence shown here is derived from an EMBL/GenBank/DDBJ whole genome shotgun (WGS) entry which is preliminary data.</text>
</comment>
<evidence type="ECO:0000313" key="3">
    <source>
        <dbReference type="Proteomes" id="UP000780801"/>
    </source>
</evidence>
<dbReference type="Proteomes" id="UP000780801">
    <property type="component" value="Unassembled WGS sequence"/>
</dbReference>
<feature type="region of interest" description="Disordered" evidence="1">
    <location>
        <begin position="1"/>
        <end position="55"/>
    </location>
</feature>
<proteinExistence type="predicted"/>
<dbReference type="AlphaFoldDB" id="A0A9P6K5T4"/>
<evidence type="ECO:0000313" key="2">
    <source>
        <dbReference type="EMBL" id="KAF9548386.1"/>
    </source>
</evidence>
<feature type="region of interest" description="Disordered" evidence="1">
    <location>
        <begin position="94"/>
        <end position="118"/>
    </location>
</feature>
<name>A0A9P6K5T4_9FUNG</name>
<gene>
    <name evidence="2" type="ORF">BGW38_009606</name>
</gene>
<reference evidence="2" key="1">
    <citation type="journal article" date="2020" name="Fungal Divers.">
        <title>Resolving the Mortierellaceae phylogeny through synthesis of multi-gene phylogenetics and phylogenomics.</title>
        <authorList>
            <person name="Vandepol N."/>
            <person name="Liber J."/>
            <person name="Desiro A."/>
            <person name="Na H."/>
            <person name="Kennedy M."/>
            <person name="Barry K."/>
            <person name="Grigoriev I.V."/>
            <person name="Miller A.N."/>
            <person name="O'Donnell K."/>
            <person name="Stajich J.E."/>
            <person name="Bonito G."/>
        </authorList>
    </citation>
    <scope>NUCLEOTIDE SEQUENCE</scope>
    <source>
        <strain evidence="2">KOD1015</strain>
    </source>
</reference>
<keyword evidence="3" id="KW-1185">Reference proteome</keyword>
<accession>A0A9P6K5T4</accession>
<protein>
    <submittedName>
        <fullName evidence="2">Uncharacterized protein</fullName>
    </submittedName>
</protein>
<organism evidence="2 3">
    <name type="scientific">Lunasporangiospora selenospora</name>
    <dbReference type="NCBI Taxonomy" id="979761"/>
    <lineage>
        <taxon>Eukaryota</taxon>
        <taxon>Fungi</taxon>
        <taxon>Fungi incertae sedis</taxon>
        <taxon>Mucoromycota</taxon>
        <taxon>Mortierellomycotina</taxon>
        <taxon>Mortierellomycetes</taxon>
        <taxon>Mortierellales</taxon>
        <taxon>Mortierellaceae</taxon>
        <taxon>Lunasporangiospora</taxon>
    </lineage>
</organism>
<dbReference type="EMBL" id="JAABOA010007152">
    <property type="protein sequence ID" value="KAF9548386.1"/>
    <property type="molecule type" value="Genomic_DNA"/>
</dbReference>